<reference evidence="2" key="2">
    <citation type="journal article" date="2018" name="Plant J.">
        <title>The Sorghum bicolor reference genome: improved assembly, gene annotations, a transcriptome atlas, and signatures of genome organization.</title>
        <authorList>
            <person name="McCormick R.F."/>
            <person name="Truong S.K."/>
            <person name="Sreedasyam A."/>
            <person name="Jenkins J."/>
            <person name="Shu S."/>
            <person name="Sims D."/>
            <person name="Kennedy M."/>
            <person name="Amirebrahimi M."/>
            <person name="Weers B.D."/>
            <person name="McKinley B."/>
            <person name="Mattison A."/>
            <person name="Morishige D.T."/>
            <person name="Grimwood J."/>
            <person name="Schmutz J."/>
            <person name="Mullet J.E."/>
        </authorList>
    </citation>
    <scope>NUCLEOTIDE SEQUENCE [LARGE SCALE GENOMIC DNA]</scope>
    <source>
        <strain evidence="2">cv. BTx623</strain>
    </source>
</reference>
<dbReference type="Proteomes" id="UP000000768">
    <property type="component" value="Chromosome 5"/>
</dbReference>
<accession>A0A1B6PS06</accession>
<evidence type="ECO:0000313" key="1">
    <source>
        <dbReference type="EMBL" id="KXG28451.1"/>
    </source>
</evidence>
<gene>
    <name evidence="1" type="ORF">SORBI_3005G124300</name>
</gene>
<evidence type="ECO:0000313" key="2">
    <source>
        <dbReference type="Proteomes" id="UP000000768"/>
    </source>
</evidence>
<dbReference type="InParanoid" id="A0A1B6PS06"/>
<sequence length="91" mass="10177">MSCIGAVWNTKESVIFFKKNAKPPKPILQIRLHLPLANSHLQIDLLPHLHIRCPPPAATSPPWMTTAPKCSAPRSSSLRFNAGHRPQVFYT</sequence>
<proteinExistence type="predicted"/>
<dbReference type="EMBL" id="CM000764">
    <property type="protein sequence ID" value="KXG28451.1"/>
    <property type="molecule type" value="Genomic_DNA"/>
</dbReference>
<reference evidence="1 2" key="1">
    <citation type="journal article" date="2009" name="Nature">
        <title>The Sorghum bicolor genome and the diversification of grasses.</title>
        <authorList>
            <person name="Paterson A.H."/>
            <person name="Bowers J.E."/>
            <person name="Bruggmann R."/>
            <person name="Dubchak I."/>
            <person name="Grimwood J."/>
            <person name="Gundlach H."/>
            <person name="Haberer G."/>
            <person name="Hellsten U."/>
            <person name="Mitros T."/>
            <person name="Poliakov A."/>
            <person name="Schmutz J."/>
            <person name="Spannagl M."/>
            <person name="Tang H."/>
            <person name="Wang X."/>
            <person name="Wicker T."/>
            <person name="Bharti A.K."/>
            <person name="Chapman J."/>
            <person name="Feltus F.A."/>
            <person name="Gowik U."/>
            <person name="Grigoriev I.V."/>
            <person name="Lyons E."/>
            <person name="Maher C.A."/>
            <person name="Martis M."/>
            <person name="Narechania A."/>
            <person name="Otillar R.P."/>
            <person name="Penning B.W."/>
            <person name="Salamov A.A."/>
            <person name="Wang Y."/>
            <person name="Zhang L."/>
            <person name="Carpita N.C."/>
            <person name="Freeling M."/>
            <person name="Gingle A.R."/>
            <person name="Hash C.T."/>
            <person name="Keller B."/>
            <person name="Klein P."/>
            <person name="Kresovich S."/>
            <person name="McCann M.C."/>
            <person name="Ming R."/>
            <person name="Peterson D.G."/>
            <person name="Mehboob-ur-Rahman"/>
            <person name="Ware D."/>
            <person name="Westhoff P."/>
            <person name="Mayer K.F."/>
            <person name="Messing J."/>
            <person name="Rokhsar D.S."/>
        </authorList>
    </citation>
    <scope>NUCLEOTIDE SEQUENCE [LARGE SCALE GENOMIC DNA]</scope>
    <source>
        <strain evidence="2">cv. BTx623</strain>
    </source>
</reference>
<dbReference type="AlphaFoldDB" id="A0A1B6PS06"/>
<organism evidence="1 2">
    <name type="scientific">Sorghum bicolor</name>
    <name type="common">Sorghum</name>
    <name type="synonym">Sorghum vulgare</name>
    <dbReference type="NCBI Taxonomy" id="4558"/>
    <lineage>
        <taxon>Eukaryota</taxon>
        <taxon>Viridiplantae</taxon>
        <taxon>Streptophyta</taxon>
        <taxon>Embryophyta</taxon>
        <taxon>Tracheophyta</taxon>
        <taxon>Spermatophyta</taxon>
        <taxon>Magnoliopsida</taxon>
        <taxon>Liliopsida</taxon>
        <taxon>Poales</taxon>
        <taxon>Poaceae</taxon>
        <taxon>PACMAD clade</taxon>
        <taxon>Panicoideae</taxon>
        <taxon>Andropogonodae</taxon>
        <taxon>Andropogoneae</taxon>
        <taxon>Sorghinae</taxon>
        <taxon>Sorghum</taxon>
    </lineage>
</organism>
<protein>
    <submittedName>
        <fullName evidence="1">Uncharacterized protein</fullName>
    </submittedName>
</protein>
<dbReference type="Gramene" id="KXG28451">
    <property type="protein sequence ID" value="KXG28451"/>
    <property type="gene ID" value="SORBI_3005G124300"/>
</dbReference>
<keyword evidence="2" id="KW-1185">Reference proteome</keyword>
<name>A0A1B6PS06_SORBI</name>